<feature type="region of interest" description="Disordered" evidence="7">
    <location>
        <begin position="670"/>
        <end position="698"/>
    </location>
</feature>
<proteinExistence type="predicted"/>
<feature type="compositionally biased region" description="Low complexity" evidence="7">
    <location>
        <begin position="250"/>
        <end position="272"/>
    </location>
</feature>
<feature type="compositionally biased region" description="Low complexity" evidence="7">
    <location>
        <begin position="77"/>
        <end position="113"/>
    </location>
</feature>
<evidence type="ECO:0000256" key="5">
    <source>
        <dbReference type="ARBA" id="ARBA00023212"/>
    </source>
</evidence>
<evidence type="ECO:0000256" key="7">
    <source>
        <dbReference type="SAM" id="MobiDB-lite"/>
    </source>
</evidence>
<feature type="coiled-coil region" evidence="6">
    <location>
        <begin position="1078"/>
        <end position="1133"/>
    </location>
</feature>
<feature type="region of interest" description="Disordered" evidence="7">
    <location>
        <begin position="245"/>
        <end position="535"/>
    </location>
</feature>
<evidence type="ECO:0000256" key="3">
    <source>
        <dbReference type="ARBA" id="ARBA00022553"/>
    </source>
</evidence>
<dbReference type="InterPro" id="IPR019528">
    <property type="entry name" value="PACT_domain"/>
</dbReference>
<evidence type="ECO:0000259" key="8">
    <source>
        <dbReference type="Pfam" id="PF10495"/>
    </source>
</evidence>
<feature type="compositionally biased region" description="Low complexity" evidence="7">
    <location>
        <begin position="171"/>
        <end position="186"/>
    </location>
</feature>
<dbReference type="EMBL" id="CAVNYO010000466">
    <property type="protein sequence ID" value="CAK5283174.1"/>
    <property type="molecule type" value="Genomic_DNA"/>
</dbReference>
<feature type="compositionally biased region" description="Basic and acidic residues" evidence="7">
    <location>
        <begin position="610"/>
        <end position="619"/>
    </location>
</feature>
<dbReference type="PANTHER" id="PTHR23159">
    <property type="entry name" value="CENTROSOMAL PROTEIN 2"/>
    <property type="match status" value="1"/>
</dbReference>
<evidence type="ECO:0000256" key="4">
    <source>
        <dbReference type="ARBA" id="ARBA00023054"/>
    </source>
</evidence>
<organism evidence="9 10">
    <name type="scientific">Mycena citricolor</name>
    <dbReference type="NCBI Taxonomy" id="2018698"/>
    <lineage>
        <taxon>Eukaryota</taxon>
        <taxon>Fungi</taxon>
        <taxon>Dikarya</taxon>
        <taxon>Basidiomycota</taxon>
        <taxon>Agaricomycotina</taxon>
        <taxon>Agaricomycetes</taxon>
        <taxon>Agaricomycetidae</taxon>
        <taxon>Agaricales</taxon>
        <taxon>Marasmiineae</taxon>
        <taxon>Mycenaceae</taxon>
        <taxon>Mycena</taxon>
    </lineage>
</organism>
<keyword evidence="5" id="KW-0206">Cytoskeleton</keyword>
<keyword evidence="3" id="KW-0597">Phosphoprotein</keyword>
<gene>
    <name evidence="9" type="ORF">MYCIT1_LOCUS35491</name>
</gene>
<feature type="compositionally biased region" description="Polar residues" evidence="7">
    <location>
        <begin position="58"/>
        <end position="72"/>
    </location>
</feature>
<accession>A0AAD2HXY2</accession>
<sequence>MLPMETPSRIWRRIEAIEDMDMDMPSLPSLPGLGGDSDGDDSLNHITRMSSEKDMVDGNQSNISLPMTSTPAAASHRASTIRPTSSTTSSASRFANSIARTSRSSTGRFSSRKSQIDSFDEVSVIPSLPDILPDRGISGHYPSEDDDEASSKDSVPEIYLPPPEDDESDSPHLSLSDALDSLSRTSSPPPLPLVSRDATPRKNYDYSVSLRSEPKVCWMYQCSILVIHPLKPSPFDKFRNVAMRRPPARTPSLSRTASSSSTSSPTHSTPRSNVSGVPRSNPSSPLLATTVPLPRSATASPAIVISRPDSESSESNDSYLKDGDTQSMDITDVHISPARAGASADEESTSEPEPTFSSEGGPTFQVDRSRPESSARSSPGSRTAMPITSPAASSVATPTPGPRARFNLPSDDDPQTPGATTDTGDDVLTPHTRRRSFLLSVINSTARPRMKFPTPHPRRAAPPDETPAGTPVPASRLAALNATPGPGTAFSGVTARAQRRVSHPLAQSFVPSPGTSDSESISGATPWATPSPAHEGASIISTASSHDLTTHHYRANTSFDPAMGFGAGAQHGVGRFNAGKLNTYLHGLNRRLQEENEILVDRVKKLEEQRGIEPTENRRLSSGSAGRRTSLGGTVLGSVEEDRAAEGWLEEKAELEEMVETFKQELNRCETEKTELEGSLETEKRDRAGDKERWKERMKQVESGVAEIVGELEEKLHAAEKQVQTLEEDAAQQAKENERHVSAVEEERDLAAARAEKAERVLESGKELGGELREANERLDKALADLRGANGQIQDLEDAVLQAESKIDQLGRELDEERVISEELRQDLKAAANQDGHLADVEEELRTTKEYVVELEQAAEGAVASIQSLEAQLATGQEELERLTAVEDELAGQIEEAEGGRDRAEELARQMEDALEAAESKMVDDENEVAQLKGRIATLEQERERLRDRSAQGASPGVSEEDLEALEDELDNANREIARLNTLLNQSPARKAIEMAKDARIDMLEKEKEDLLERVKSLRATMTEIGTPSKAFDTSMMSPMRRQVSIRMPKTPGGPLRDMSWLNQTNADGTISPLVAEISRLQRELDLANQSIDDKLDKLEDAGLGVVELTQRLGDARAKISLLEEEIARLSRKEQRRNHRLERARCQKCLVKVDLRSVIDADESSILGLNATLPSEPPTPPTRTSQALREDLHSANANLAKMKKHWEDERQKLLGEKAVLQDAANRMNGRVRSAEEETKKVVETKAVSDKLRNSAEAELENARRVISELEADLQTERSRLRSLSTEHTRAQREKENILLQLKRTETDMDAVRRQLHNFKQENHEMEAELRSNANADQRARLLEDRVAENAETMEQLRQERALLSTDHKALQKRFTEISEATNRLGAEHHLLQTAHDDRRQGLDLQRQEIDELKRALDDQADELQRAQAERNRAAAEKNDVARTVALLEADLKRVRKDAEAFGRDLRLLKAEKERSEAKQREDAVKAERAKKQSQSQIRVLTEQLEGQRAKTQRAKEDFKQHICAMDERQLSGLKMQHNRECKGLMVQIRYLKAKFTRESSFRAGLGYQKGHLLVLLSCLERSEHNILSSIARIGFPARQAPPTKRPRRLKTVALSVVFLSRAKRAAESWRTERASKRHIEAALQDVRRQRAISAG</sequence>
<feature type="domain" description="Pericentrin/AKAP-450 centrosomal targeting" evidence="8">
    <location>
        <begin position="1554"/>
        <end position="1629"/>
    </location>
</feature>
<evidence type="ECO:0000313" key="10">
    <source>
        <dbReference type="Proteomes" id="UP001295794"/>
    </source>
</evidence>
<feature type="region of interest" description="Disordered" evidence="7">
    <location>
        <begin position="1472"/>
        <end position="1492"/>
    </location>
</feature>
<name>A0AAD2HXY2_9AGAR</name>
<comment type="subcellular location">
    <subcellularLocation>
        <location evidence="1">Cytoplasm</location>
        <location evidence="1">Cytoskeleton</location>
        <location evidence="1">Microtubule organizing center</location>
    </subcellularLocation>
</comment>
<evidence type="ECO:0000256" key="6">
    <source>
        <dbReference type="SAM" id="Coils"/>
    </source>
</evidence>
<dbReference type="Proteomes" id="UP001295794">
    <property type="component" value="Unassembled WGS sequence"/>
</dbReference>
<dbReference type="GO" id="GO:0005815">
    <property type="term" value="C:microtubule organizing center"/>
    <property type="evidence" value="ECO:0007669"/>
    <property type="project" value="UniProtKB-SubCell"/>
</dbReference>
<dbReference type="Pfam" id="PF10495">
    <property type="entry name" value="PACT_coil_coil"/>
    <property type="match status" value="1"/>
</dbReference>
<dbReference type="PANTHER" id="PTHR23159:SF60">
    <property type="entry name" value="SPINDLE ASSEMBLY ABNORMAL PROTEIN 4"/>
    <property type="match status" value="1"/>
</dbReference>
<dbReference type="Gene3D" id="1.10.287.1490">
    <property type="match status" value="2"/>
</dbReference>
<dbReference type="GO" id="GO:0005737">
    <property type="term" value="C:cytoplasm"/>
    <property type="evidence" value="ECO:0007669"/>
    <property type="project" value="UniProtKB-ARBA"/>
</dbReference>
<keyword evidence="2" id="KW-0963">Cytoplasm</keyword>
<keyword evidence="10" id="KW-1185">Reference proteome</keyword>
<feature type="region of interest" description="Disordered" evidence="7">
    <location>
        <begin position="610"/>
        <end position="634"/>
    </location>
</feature>
<feature type="coiled-coil region" evidence="6">
    <location>
        <begin position="1185"/>
        <end position="1373"/>
    </location>
</feature>
<keyword evidence="4 6" id="KW-0175">Coiled coil</keyword>
<feature type="compositionally biased region" description="Basic and acidic residues" evidence="7">
    <location>
        <begin position="1472"/>
        <end position="1490"/>
    </location>
</feature>
<feature type="region of interest" description="Disordered" evidence="7">
    <location>
        <begin position="22"/>
        <end position="199"/>
    </location>
</feature>
<feature type="compositionally biased region" description="Polar residues" evidence="7">
    <location>
        <begin position="273"/>
        <end position="287"/>
    </location>
</feature>
<feature type="compositionally biased region" description="Polar residues" evidence="7">
    <location>
        <begin position="509"/>
        <end position="523"/>
    </location>
</feature>
<evidence type="ECO:0000256" key="1">
    <source>
        <dbReference type="ARBA" id="ARBA00004267"/>
    </source>
</evidence>
<reference evidence="9" key="1">
    <citation type="submission" date="2023-11" db="EMBL/GenBank/DDBJ databases">
        <authorList>
            <person name="De Vega J J."/>
            <person name="De Vega J J."/>
        </authorList>
    </citation>
    <scope>NUCLEOTIDE SEQUENCE</scope>
</reference>
<protein>
    <recommendedName>
        <fullName evidence="8">Pericentrin/AKAP-450 centrosomal targeting domain-containing protein</fullName>
    </recommendedName>
</protein>
<evidence type="ECO:0000256" key="2">
    <source>
        <dbReference type="ARBA" id="ARBA00022490"/>
    </source>
</evidence>
<feature type="region of interest" description="Disordered" evidence="7">
    <location>
        <begin position="944"/>
        <end position="963"/>
    </location>
</feature>
<comment type="caution">
    <text evidence="9">The sequence shown here is derived from an EMBL/GenBank/DDBJ whole genome shotgun (WGS) entry which is preliminary data.</text>
</comment>
<evidence type="ECO:0000313" key="9">
    <source>
        <dbReference type="EMBL" id="CAK5283174.1"/>
    </source>
</evidence>